<feature type="domain" description="BON" evidence="7">
    <location>
        <begin position="56"/>
        <end position="125"/>
    </location>
</feature>
<evidence type="ECO:0000313" key="9">
    <source>
        <dbReference type="Proteomes" id="UP000542720"/>
    </source>
</evidence>
<dbReference type="FunFam" id="3.30.1340.30:FF:000001">
    <property type="entry name" value="Molecular chaperone OsmY"/>
    <property type="match status" value="1"/>
</dbReference>
<dbReference type="InterPro" id="IPR051686">
    <property type="entry name" value="Lipoprotein_DolP"/>
</dbReference>
<accession>A0A7W4LHX1</accession>
<dbReference type="Gene3D" id="3.30.1340.30">
    <property type="match status" value="1"/>
</dbReference>
<keyword evidence="4" id="KW-0574">Periplasm</keyword>
<evidence type="ECO:0000256" key="6">
    <source>
        <dbReference type="SAM" id="SignalP"/>
    </source>
</evidence>
<dbReference type="EMBL" id="JACJUD010000001">
    <property type="protein sequence ID" value="MBB2493467.1"/>
    <property type="molecule type" value="Genomic_DNA"/>
</dbReference>
<evidence type="ECO:0000256" key="1">
    <source>
        <dbReference type="ARBA" id="ARBA00004418"/>
    </source>
</evidence>
<keyword evidence="2 6" id="KW-0732">Signal</keyword>
<dbReference type="GO" id="GO:0042597">
    <property type="term" value="C:periplasmic space"/>
    <property type="evidence" value="ECO:0007669"/>
    <property type="project" value="UniProtKB-SubCell"/>
</dbReference>
<dbReference type="Pfam" id="PF04972">
    <property type="entry name" value="BON"/>
    <property type="match status" value="1"/>
</dbReference>
<organism evidence="8 9">
    <name type="scientific">Aquipseudomonas ullengensis</name>
    <dbReference type="NCBI Taxonomy" id="2759166"/>
    <lineage>
        <taxon>Bacteria</taxon>
        <taxon>Pseudomonadati</taxon>
        <taxon>Pseudomonadota</taxon>
        <taxon>Gammaproteobacteria</taxon>
        <taxon>Pseudomonadales</taxon>
        <taxon>Pseudomonadaceae</taxon>
        <taxon>Aquipseudomonas</taxon>
    </lineage>
</organism>
<evidence type="ECO:0000256" key="2">
    <source>
        <dbReference type="ARBA" id="ARBA00022729"/>
    </source>
</evidence>
<keyword evidence="9" id="KW-1185">Reference proteome</keyword>
<keyword evidence="3" id="KW-0677">Repeat</keyword>
<dbReference type="PROSITE" id="PS50914">
    <property type="entry name" value="BON"/>
    <property type="match status" value="1"/>
</dbReference>
<name>A0A7W4LHX1_9GAMM</name>
<proteinExistence type="predicted"/>
<dbReference type="InterPro" id="IPR014004">
    <property type="entry name" value="Transpt-assoc_nodulatn_dom_bac"/>
</dbReference>
<dbReference type="SMART" id="SM00749">
    <property type="entry name" value="BON"/>
    <property type="match status" value="1"/>
</dbReference>
<sequence length="125" mass="12936">MKQSFNKWTFAAVTAAALGLPLGNAAFADELGVQGAVQSIQLAASETTEKAEDAVTDTWITSKVKSTFLADANISGLDIKVETNQGVVSLSGVVPTDAERDLAVEKAKTIKGVHAVSADGLKSTE</sequence>
<protein>
    <recommendedName>
        <fullName evidence="5">Osmotically-inducible protein Y</fullName>
    </recommendedName>
</protein>
<gene>
    <name evidence="8" type="ORF">H3H51_00450</name>
</gene>
<reference evidence="8 9" key="1">
    <citation type="submission" date="2020-08" db="EMBL/GenBank/DDBJ databases">
        <authorList>
            <person name="Kim C.M."/>
        </authorList>
    </citation>
    <scope>NUCLEOTIDE SEQUENCE [LARGE SCALE GENOMIC DNA]</scope>
    <source>
        <strain evidence="8 9">UL070</strain>
    </source>
</reference>
<comment type="subcellular location">
    <subcellularLocation>
        <location evidence="1">Periplasm</location>
    </subcellularLocation>
</comment>
<evidence type="ECO:0000256" key="4">
    <source>
        <dbReference type="ARBA" id="ARBA00022764"/>
    </source>
</evidence>
<evidence type="ECO:0000313" key="8">
    <source>
        <dbReference type="EMBL" id="MBB2493467.1"/>
    </source>
</evidence>
<feature type="signal peptide" evidence="6">
    <location>
        <begin position="1"/>
        <end position="28"/>
    </location>
</feature>
<feature type="chain" id="PRO_5031417841" description="Osmotically-inducible protein Y" evidence="6">
    <location>
        <begin position="29"/>
        <end position="125"/>
    </location>
</feature>
<evidence type="ECO:0000256" key="5">
    <source>
        <dbReference type="ARBA" id="ARBA00070588"/>
    </source>
</evidence>
<dbReference type="PANTHER" id="PTHR34606:SF15">
    <property type="entry name" value="BON DOMAIN-CONTAINING PROTEIN"/>
    <property type="match status" value="1"/>
</dbReference>
<dbReference type="InterPro" id="IPR007055">
    <property type="entry name" value="BON_dom"/>
</dbReference>
<dbReference type="PANTHER" id="PTHR34606">
    <property type="entry name" value="BON DOMAIN-CONTAINING PROTEIN"/>
    <property type="match status" value="1"/>
</dbReference>
<dbReference type="RefSeq" id="WP_183087053.1">
    <property type="nucleotide sequence ID" value="NZ_JACJUD010000001.1"/>
</dbReference>
<evidence type="ECO:0000256" key="3">
    <source>
        <dbReference type="ARBA" id="ARBA00022737"/>
    </source>
</evidence>
<dbReference type="AlphaFoldDB" id="A0A7W4LHX1"/>
<dbReference type="Proteomes" id="UP000542720">
    <property type="component" value="Unassembled WGS sequence"/>
</dbReference>
<evidence type="ECO:0000259" key="7">
    <source>
        <dbReference type="PROSITE" id="PS50914"/>
    </source>
</evidence>
<comment type="caution">
    <text evidence="8">The sequence shown here is derived from an EMBL/GenBank/DDBJ whole genome shotgun (WGS) entry which is preliminary data.</text>
</comment>